<protein>
    <submittedName>
        <fullName evidence="1">Uncharacterized protein</fullName>
    </submittedName>
</protein>
<comment type="caution">
    <text evidence="1">The sequence shown here is derived from an EMBL/GenBank/DDBJ whole genome shotgun (WGS) entry which is preliminary data.</text>
</comment>
<name>A0A1V9A9W8_SACPI</name>
<dbReference type="STRING" id="1962155.B1813_05250"/>
<dbReference type="Proteomes" id="UP000192591">
    <property type="component" value="Unassembled WGS sequence"/>
</dbReference>
<reference evidence="1 2" key="1">
    <citation type="submission" date="2017-02" db="EMBL/GenBank/DDBJ databases">
        <title>Draft genome of Saccharomonospora sp. 154.</title>
        <authorList>
            <person name="Alonso-Carmona G.S."/>
            <person name="De La Haba R."/>
            <person name="Vera-Gargallo B."/>
            <person name="Sandoval-Trujillo A.H."/>
            <person name="Ramirez-Duran N."/>
            <person name="Ventosa A."/>
        </authorList>
    </citation>
    <scope>NUCLEOTIDE SEQUENCE [LARGE SCALE GENOMIC DNA]</scope>
    <source>
        <strain evidence="1 2">LRS4.154</strain>
    </source>
</reference>
<evidence type="ECO:0000313" key="1">
    <source>
        <dbReference type="EMBL" id="OQO93922.1"/>
    </source>
</evidence>
<dbReference type="AlphaFoldDB" id="A0A1V9A9W8"/>
<evidence type="ECO:0000313" key="2">
    <source>
        <dbReference type="Proteomes" id="UP000192591"/>
    </source>
</evidence>
<organism evidence="1 2">
    <name type="scientific">Saccharomonospora piscinae</name>
    <dbReference type="NCBI Taxonomy" id="687388"/>
    <lineage>
        <taxon>Bacteria</taxon>
        <taxon>Bacillati</taxon>
        <taxon>Actinomycetota</taxon>
        <taxon>Actinomycetes</taxon>
        <taxon>Pseudonocardiales</taxon>
        <taxon>Pseudonocardiaceae</taxon>
        <taxon>Saccharomonospora</taxon>
    </lineage>
</organism>
<gene>
    <name evidence="1" type="ORF">B1813_05250</name>
</gene>
<dbReference type="RefSeq" id="WP_081190841.1">
    <property type="nucleotide sequence ID" value="NZ_MWIH01000003.1"/>
</dbReference>
<keyword evidence="2" id="KW-1185">Reference proteome</keyword>
<dbReference type="EMBL" id="MWIH01000003">
    <property type="protein sequence ID" value="OQO93922.1"/>
    <property type="molecule type" value="Genomic_DNA"/>
</dbReference>
<proteinExistence type="predicted"/>
<accession>A0A1V9A9W8</accession>
<sequence>MATTDAEDLAQRVAQQLAAVVIAALRPDTPPTGVAPTPTVVGAAVDRLGGELVMLLRDLEPRPARPDDTMPGVRRTDSAVARAANLAAHIMLSGNPDGSDDPA</sequence>